<evidence type="ECO:0000256" key="2">
    <source>
        <dbReference type="ARBA" id="ARBA00023002"/>
    </source>
</evidence>
<protein>
    <submittedName>
        <fullName evidence="4">Nitroreductase</fullName>
    </submittedName>
</protein>
<dbReference type="InterPro" id="IPR029479">
    <property type="entry name" value="Nitroreductase"/>
</dbReference>
<gene>
    <name evidence="4" type="ordered locus">Taci_0212</name>
</gene>
<sequence>MPYVDFLAIAQARYSLRRYDPRPVPREVLERCLEAARLAPSACNGQPWRFFVADREPMRGRLAEAAFGGPYRMNSFAAKAPVLVVVVSTPLPWTARIGQFIGGVPFAPCDAAVATEHLILQGASEGVGSCWLGFFNFKAVGSLLNLPGDLRPLFMVAMGYPPEGLGVPERVRRPAEEVWTFLQE</sequence>
<comment type="similarity">
    <text evidence="1">Belongs to the nitroreductase family.</text>
</comment>
<dbReference type="PATRIC" id="fig|525903.6.peg.216"/>
<evidence type="ECO:0000313" key="5">
    <source>
        <dbReference type="Proteomes" id="UP000002030"/>
    </source>
</evidence>
<dbReference type="KEGG" id="tai:Taci_0212"/>
<proteinExistence type="inferred from homology"/>
<dbReference type="OrthoDB" id="9812105at2"/>
<dbReference type="Pfam" id="PF00881">
    <property type="entry name" value="Nitroreductase"/>
    <property type="match status" value="1"/>
</dbReference>
<dbReference type="PANTHER" id="PTHR43673:SF10">
    <property type="entry name" value="NADH DEHYDROGENASE_NAD(P)H NITROREDUCTASE XCC3605-RELATED"/>
    <property type="match status" value="1"/>
</dbReference>
<accession>D1B848</accession>
<keyword evidence="2" id="KW-0560">Oxidoreductase</keyword>
<reference evidence="4 5" key="1">
    <citation type="journal article" date="2009" name="Stand. Genomic Sci.">
        <title>Complete genome sequence of Thermanaerovibrio acidaminovorans type strain (Su883).</title>
        <authorList>
            <person name="Chovatia M."/>
            <person name="Sikorski J."/>
            <person name="Schroder M."/>
            <person name="Lapidus A."/>
            <person name="Nolan M."/>
            <person name="Tice H."/>
            <person name="Glavina Del Rio T."/>
            <person name="Copeland A."/>
            <person name="Cheng J.F."/>
            <person name="Lucas S."/>
            <person name="Chen F."/>
            <person name="Bruce D."/>
            <person name="Goodwin L."/>
            <person name="Pitluck S."/>
            <person name="Ivanova N."/>
            <person name="Mavromatis K."/>
            <person name="Ovchinnikova G."/>
            <person name="Pati A."/>
            <person name="Chen A."/>
            <person name="Palaniappan K."/>
            <person name="Land M."/>
            <person name="Hauser L."/>
            <person name="Chang Y.J."/>
            <person name="Jeffries C.D."/>
            <person name="Chain P."/>
            <person name="Saunders E."/>
            <person name="Detter J.C."/>
            <person name="Brettin T."/>
            <person name="Rohde M."/>
            <person name="Goker M."/>
            <person name="Spring S."/>
            <person name="Bristow J."/>
            <person name="Markowitz V."/>
            <person name="Hugenholtz P."/>
            <person name="Kyrpides N.C."/>
            <person name="Klenk H.P."/>
            <person name="Eisen J.A."/>
        </authorList>
    </citation>
    <scope>NUCLEOTIDE SEQUENCE [LARGE SCALE GENOMIC DNA]</scope>
    <source>
        <strain evidence="5">ATCC 49978 / DSM 6589 / Su883</strain>
    </source>
</reference>
<feature type="domain" description="Nitroreductase" evidence="3">
    <location>
        <begin position="11"/>
        <end position="160"/>
    </location>
</feature>
<evidence type="ECO:0000256" key="1">
    <source>
        <dbReference type="ARBA" id="ARBA00007118"/>
    </source>
</evidence>
<dbReference type="eggNOG" id="COG0778">
    <property type="taxonomic scope" value="Bacteria"/>
</dbReference>
<evidence type="ECO:0000313" key="4">
    <source>
        <dbReference type="EMBL" id="ACZ18451.1"/>
    </source>
</evidence>
<dbReference type="SUPFAM" id="SSF55469">
    <property type="entry name" value="FMN-dependent nitroreductase-like"/>
    <property type="match status" value="1"/>
</dbReference>
<dbReference type="STRING" id="525903.Taci_0212"/>
<dbReference type="AlphaFoldDB" id="D1B848"/>
<dbReference type="Gene3D" id="3.40.109.10">
    <property type="entry name" value="NADH Oxidase"/>
    <property type="match status" value="1"/>
</dbReference>
<dbReference type="EnsemblBacteria" id="ACZ18451">
    <property type="protein sequence ID" value="ACZ18451"/>
    <property type="gene ID" value="Taci_0212"/>
</dbReference>
<dbReference type="PANTHER" id="PTHR43673">
    <property type="entry name" value="NAD(P)H NITROREDUCTASE YDGI-RELATED"/>
    <property type="match status" value="1"/>
</dbReference>
<dbReference type="GO" id="GO:0016491">
    <property type="term" value="F:oxidoreductase activity"/>
    <property type="evidence" value="ECO:0007669"/>
    <property type="project" value="UniProtKB-KW"/>
</dbReference>
<dbReference type="HOGENOM" id="CLU_070764_7_1_0"/>
<organism evidence="4 5">
    <name type="scientific">Thermanaerovibrio acidaminovorans (strain ATCC 49978 / DSM 6589 / Su883)</name>
    <name type="common">Selenomonas acidaminovorans</name>
    <dbReference type="NCBI Taxonomy" id="525903"/>
    <lineage>
        <taxon>Bacteria</taxon>
        <taxon>Thermotogati</taxon>
        <taxon>Synergistota</taxon>
        <taxon>Synergistia</taxon>
        <taxon>Synergistales</taxon>
        <taxon>Synergistaceae</taxon>
        <taxon>Thermanaerovibrio</taxon>
    </lineage>
</organism>
<dbReference type="EMBL" id="CP001818">
    <property type="protein sequence ID" value="ACZ18451.1"/>
    <property type="molecule type" value="Genomic_DNA"/>
</dbReference>
<keyword evidence="5" id="KW-1185">Reference proteome</keyword>
<dbReference type="InterPro" id="IPR000415">
    <property type="entry name" value="Nitroreductase-like"/>
</dbReference>
<name>D1B848_THEAS</name>
<dbReference type="Proteomes" id="UP000002030">
    <property type="component" value="Chromosome"/>
</dbReference>
<evidence type="ECO:0000259" key="3">
    <source>
        <dbReference type="Pfam" id="PF00881"/>
    </source>
</evidence>